<feature type="compositionally biased region" description="Low complexity" evidence="1">
    <location>
        <begin position="82"/>
        <end position="95"/>
    </location>
</feature>
<dbReference type="RefSeq" id="WP_183910776.1">
    <property type="nucleotide sequence ID" value="NZ_JACHXZ010000003.1"/>
</dbReference>
<feature type="region of interest" description="Disordered" evidence="1">
    <location>
        <begin position="216"/>
        <end position="247"/>
    </location>
</feature>
<sequence length="247" mass="25714">MSDDKFDIVFRGDIAVGQSLPQVKQRLAALFKRDAAQIDALFTGMPVPLKKNVDHASAEKYQKVLMQAGAIVEIRPAGTLKPAAARARPAAAAPKSEPKPEPKPEPKSEPISEPKATESIGAPAMAASSGLSLVPVGGDILTDAERAATATPAAEVSALDAELRPLEGRLVDEQEIERMPPVDVPNAEFDIADPGVALIEPEYRTEVAPVAVPDLAADLAPPGSDLGQIPKAPAPPPPDTSGIQLAD</sequence>
<feature type="region of interest" description="Disordered" evidence="1">
    <location>
        <begin position="82"/>
        <end position="120"/>
    </location>
</feature>
<comment type="caution">
    <text evidence="2">The sequence shown here is derived from an EMBL/GenBank/DDBJ whole genome shotgun (WGS) entry which is preliminary data.</text>
</comment>
<reference evidence="2 3" key="1">
    <citation type="submission" date="2020-08" db="EMBL/GenBank/DDBJ databases">
        <title>Genomic Encyclopedia of Type Strains, Phase III (KMG-III): the genomes of soil and plant-associated and newly described type strains.</title>
        <authorList>
            <person name="Whitman W."/>
        </authorList>
    </citation>
    <scope>NUCLEOTIDE SEQUENCE [LARGE SCALE GENOMIC DNA]</scope>
    <source>
        <strain evidence="2 3">CECT 8571</strain>
    </source>
</reference>
<evidence type="ECO:0008006" key="4">
    <source>
        <dbReference type="Google" id="ProtNLM"/>
    </source>
</evidence>
<organism evidence="2 3">
    <name type="scientific">Simiduia aestuariiviva</name>
    <dbReference type="NCBI Taxonomy" id="1510459"/>
    <lineage>
        <taxon>Bacteria</taxon>
        <taxon>Pseudomonadati</taxon>
        <taxon>Pseudomonadota</taxon>
        <taxon>Gammaproteobacteria</taxon>
        <taxon>Cellvibrionales</taxon>
        <taxon>Cellvibrionaceae</taxon>
        <taxon>Simiduia</taxon>
    </lineage>
</organism>
<evidence type="ECO:0000313" key="2">
    <source>
        <dbReference type="EMBL" id="MBB3169295.1"/>
    </source>
</evidence>
<evidence type="ECO:0000256" key="1">
    <source>
        <dbReference type="SAM" id="MobiDB-lite"/>
    </source>
</evidence>
<proteinExistence type="predicted"/>
<protein>
    <recommendedName>
        <fullName evidence="4">Ribosomal protein L7/L12 C-terminal domain-containing protein</fullName>
    </recommendedName>
</protein>
<dbReference type="AlphaFoldDB" id="A0A839UVC0"/>
<name>A0A839UVC0_9GAMM</name>
<evidence type="ECO:0000313" key="3">
    <source>
        <dbReference type="Proteomes" id="UP000559987"/>
    </source>
</evidence>
<gene>
    <name evidence="2" type="ORF">FHS30_002503</name>
</gene>
<feature type="compositionally biased region" description="Basic and acidic residues" evidence="1">
    <location>
        <begin position="96"/>
        <end position="116"/>
    </location>
</feature>
<dbReference type="EMBL" id="JACHXZ010000003">
    <property type="protein sequence ID" value="MBB3169295.1"/>
    <property type="molecule type" value="Genomic_DNA"/>
</dbReference>
<keyword evidence="3" id="KW-1185">Reference proteome</keyword>
<dbReference type="Proteomes" id="UP000559987">
    <property type="component" value="Unassembled WGS sequence"/>
</dbReference>
<accession>A0A839UVC0</accession>